<proteinExistence type="predicted"/>
<comment type="caution">
    <text evidence="3">The sequence shown here is derived from an EMBL/GenBank/DDBJ whole genome shotgun (WGS) entry which is preliminary data.</text>
</comment>
<evidence type="ECO:0000259" key="2">
    <source>
        <dbReference type="Pfam" id="PF16033"/>
    </source>
</evidence>
<organism evidence="3 4">
    <name type="scientific">Leptosia nina</name>
    <dbReference type="NCBI Taxonomy" id="320188"/>
    <lineage>
        <taxon>Eukaryota</taxon>
        <taxon>Metazoa</taxon>
        <taxon>Ecdysozoa</taxon>
        <taxon>Arthropoda</taxon>
        <taxon>Hexapoda</taxon>
        <taxon>Insecta</taxon>
        <taxon>Pterygota</taxon>
        <taxon>Neoptera</taxon>
        <taxon>Endopterygota</taxon>
        <taxon>Lepidoptera</taxon>
        <taxon>Glossata</taxon>
        <taxon>Ditrysia</taxon>
        <taxon>Papilionoidea</taxon>
        <taxon>Pieridae</taxon>
        <taxon>Pierinae</taxon>
        <taxon>Leptosia</taxon>
    </lineage>
</organism>
<gene>
    <name evidence="3" type="ORF">LNINA_LOCUS11328</name>
</gene>
<dbReference type="Proteomes" id="UP001497472">
    <property type="component" value="Unassembled WGS sequence"/>
</dbReference>
<keyword evidence="4" id="KW-1185">Reference proteome</keyword>
<sequence>MFCYYTLFVGLIIIAKSEITKDTIGFPESEENLNLVNKKERYPVYLPSMCGENELYYPGDQEDDWICDCRPGYLYYPEKDSCWPAFRRGPCNDKEHLRLPHNSIIPVCVKNPCNDGFVVWKGTCQRLGSTAPCKIEFPPAVLWVNATTMSLGCVPLNFHIRSEIAYENAKCPLGCKRHVQGLCVPETMPQVTKV</sequence>
<feature type="domain" description="DUF4789" evidence="2">
    <location>
        <begin position="50"/>
        <end position="133"/>
    </location>
</feature>
<evidence type="ECO:0000313" key="3">
    <source>
        <dbReference type="EMBL" id="CAK1552268.1"/>
    </source>
</evidence>
<evidence type="ECO:0000256" key="1">
    <source>
        <dbReference type="SAM" id="SignalP"/>
    </source>
</evidence>
<evidence type="ECO:0000313" key="4">
    <source>
        <dbReference type="Proteomes" id="UP001497472"/>
    </source>
</evidence>
<dbReference type="PANTHER" id="PTHR21177:SF4">
    <property type="entry name" value="IP06524P"/>
    <property type="match status" value="1"/>
</dbReference>
<accession>A0AAV1JRY2</accession>
<dbReference type="AlphaFoldDB" id="A0AAV1JRY2"/>
<keyword evidence="1" id="KW-0732">Signal</keyword>
<feature type="signal peptide" evidence="1">
    <location>
        <begin position="1"/>
        <end position="17"/>
    </location>
</feature>
<dbReference type="PANTHER" id="PTHR21177">
    <property type="entry name" value="IP06524P-RELATED"/>
    <property type="match status" value="1"/>
</dbReference>
<feature type="chain" id="PRO_5043920298" description="DUF4789 domain-containing protein" evidence="1">
    <location>
        <begin position="18"/>
        <end position="194"/>
    </location>
</feature>
<name>A0AAV1JRY2_9NEOP</name>
<reference evidence="3 4" key="1">
    <citation type="submission" date="2023-11" db="EMBL/GenBank/DDBJ databases">
        <authorList>
            <person name="Okamura Y."/>
        </authorList>
    </citation>
    <scope>NUCLEOTIDE SEQUENCE [LARGE SCALE GENOMIC DNA]</scope>
</reference>
<dbReference type="InterPro" id="IPR031993">
    <property type="entry name" value="DUF4789"/>
</dbReference>
<protein>
    <recommendedName>
        <fullName evidence="2">DUF4789 domain-containing protein</fullName>
    </recommendedName>
</protein>
<dbReference type="Pfam" id="PF16033">
    <property type="entry name" value="DUF4789"/>
    <property type="match status" value="1"/>
</dbReference>
<dbReference type="EMBL" id="CAVLEF010000140">
    <property type="protein sequence ID" value="CAK1552268.1"/>
    <property type="molecule type" value="Genomic_DNA"/>
</dbReference>